<geneLocation type="plasmid" evidence="6">
    <name>pFI1111E1</name>
</geneLocation>
<keyword evidence="3" id="KW-0614">Plasmid</keyword>
<name>A0A126JIK5_CLOBO</name>
<dbReference type="Pfam" id="PF01656">
    <property type="entry name" value="CbiA"/>
    <property type="match status" value="1"/>
</dbReference>
<dbReference type="InterPro" id="IPR002586">
    <property type="entry name" value="CobQ/CobB/MinD/ParA_Nub-bd_dom"/>
</dbReference>
<evidence type="ECO:0000313" key="6">
    <source>
        <dbReference type="EMBL" id="ALT05820.1"/>
    </source>
</evidence>
<dbReference type="EMBL" id="KT897280">
    <property type="protein sequence ID" value="ALT05820.1"/>
    <property type="molecule type" value="Genomic_DNA"/>
</dbReference>
<organism evidence="3">
    <name type="scientific">Clostridium botulinum</name>
    <dbReference type="NCBI Taxonomy" id="1491"/>
    <lineage>
        <taxon>Bacteria</taxon>
        <taxon>Bacillati</taxon>
        <taxon>Bacillota</taxon>
        <taxon>Clostridia</taxon>
        <taxon>Eubacteriales</taxon>
        <taxon>Clostridiaceae</taxon>
        <taxon>Clostridium</taxon>
    </lineage>
</organism>
<dbReference type="SUPFAM" id="SSF52540">
    <property type="entry name" value="P-loop containing nucleoside triphosphate hydrolases"/>
    <property type="match status" value="1"/>
</dbReference>
<dbReference type="Gene3D" id="3.40.50.300">
    <property type="entry name" value="P-loop containing nucleotide triphosphate hydrolases"/>
    <property type="match status" value="1"/>
</dbReference>
<evidence type="ECO:0000259" key="1">
    <source>
        <dbReference type="Pfam" id="PF01656"/>
    </source>
</evidence>
<dbReference type="EMBL" id="KT897277">
    <property type="protein sequence ID" value="ALT05520.1"/>
    <property type="molecule type" value="Genomic_DNA"/>
</dbReference>
<evidence type="ECO:0000313" key="4">
    <source>
        <dbReference type="EMBL" id="ALT05618.1"/>
    </source>
</evidence>
<dbReference type="EMBL" id="KT897278">
    <property type="protein sequence ID" value="ALT05618.1"/>
    <property type="molecule type" value="Genomic_DNA"/>
</dbReference>
<geneLocation type="plasmid" evidence="5">
    <name>pSWKR38E2</name>
</geneLocation>
<geneLocation type="plasmid" evidence="2">
    <name>pINGR16-02E1</name>
</geneLocation>
<dbReference type="EMBL" id="KT897279">
    <property type="protein sequence ID" value="ALT05718.1"/>
    <property type="molecule type" value="Genomic_DNA"/>
</dbReference>
<dbReference type="AlphaFoldDB" id="A0A126JIK5"/>
<reference evidence="3" key="1">
    <citation type="journal article" date="2016" name="Genome Biol. Evol.">
        <title>Evolution of chromosomal Clostridium botulinum type E neurotoxin gene clusters: evidence provided by their rare plasmid borne counterparts.</title>
        <authorList>
            <person name="Carter A.T."/>
            <person name="Austin J.W."/>
            <person name="Weedmark K.A."/>
            <person name="Peck M.W."/>
        </authorList>
    </citation>
    <scope>NUCLEOTIDE SEQUENCE</scope>
    <source>
        <strain evidence="6">FI1111E1</strain>
        <strain evidence="4">FWSKR40E1</strain>
        <strain evidence="2">INGR16-02E1</strain>
        <strain evidence="3">ST0210E1</strain>
        <strain evidence="5">SWKR38E2</strain>
        <plasmid evidence="6">pFI1111E1</plasmid>
        <plasmid evidence="4">pFWSKR40E1</plasmid>
        <plasmid evidence="2">pINGR16-02E1</plasmid>
        <plasmid evidence="3">pST0210E1</plasmid>
        <plasmid evidence="5">pSWKR38E2</plasmid>
    </source>
</reference>
<evidence type="ECO:0000313" key="5">
    <source>
        <dbReference type="EMBL" id="ALT05718.1"/>
    </source>
</evidence>
<accession>A0A126JIK5</accession>
<protein>
    <submittedName>
        <fullName evidence="3">MinD/ParA family plasmid partitioning protein</fullName>
    </submittedName>
    <submittedName>
        <fullName evidence="4">Plasmid partitioning protein of the MinD/ParAfamily</fullName>
    </submittedName>
</protein>
<geneLocation type="plasmid" evidence="4">
    <name>pFWSKR40E1</name>
</geneLocation>
<feature type="domain" description="CobQ/CobB/MinD/ParA nucleotide binding" evidence="1">
    <location>
        <begin position="297"/>
        <end position="476"/>
    </location>
</feature>
<sequence>MKVLFAIGQNTSNEVQENILEEFRNRYDKSFNYKSEYYVDGVLKCLDEEKFDVLILNEELENEPVNLEIIDKITDHHPNLKVIFAINDNHREDDYTDRLYAIGVYDSLYFSDFETDNLISLLNCQRNKRQAKEYYGIDEKIEDIDIKFQVTPLTEEEITKTISSLQQSIENGNLDDIFKQVSKEYNAKEMCYLLTVLPNNIGDILSSSNNKIYSKYQKKVHKQINTINTTSPEKEIKYVVKEVPVEKIQYVDRVKEVIKEVPVEIEKEKTVVVEKEIFKVSKVRFDSIITLVSDCSSGKSYITWNLAHALAQNYKVAVVNIDRCSSANAYFGTVDNKNLPLDNIENKSIKQVLEEGISINKNLTLFTGKFGEQAELNRNVLPQLISAIQSEEYSIIIIDTETGYSRNLISAINLANDILFVYSMDNSHIRMNDLLIKRLNEELHLNNTVAVLNNAYKNSKEYSNVIQYLEKSNQFKDVVAVNNCGENSYDYMYSKTCNYLKDNNEFTRDLEVLINTLRLQNNIPNNKLNNIKGKNSLLNKFFGRRK</sequence>
<dbReference type="InterPro" id="IPR027417">
    <property type="entry name" value="P-loop_NTPase"/>
</dbReference>
<evidence type="ECO:0000313" key="2">
    <source>
        <dbReference type="EMBL" id="ALT05422.1"/>
    </source>
</evidence>
<geneLocation type="plasmid" evidence="3">
    <name>pST0210E1</name>
</geneLocation>
<proteinExistence type="predicted"/>
<evidence type="ECO:0000313" key="3">
    <source>
        <dbReference type="EMBL" id="ALT05520.1"/>
    </source>
</evidence>
<dbReference type="RefSeq" id="WP_172688024.1">
    <property type="nucleotide sequence ID" value="NZ_JACBBU010000011.1"/>
</dbReference>
<dbReference type="EMBL" id="KT897276">
    <property type="protein sequence ID" value="ALT05422.1"/>
    <property type="molecule type" value="Genomic_DNA"/>
</dbReference>